<dbReference type="AlphaFoldDB" id="A0A1E3XES0"/>
<dbReference type="Proteomes" id="UP000094056">
    <property type="component" value="Unassembled WGS sequence"/>
</dbReference>
<accession>A0A1E3XES0</accession>
<proteinExistence type="predicted"/>
<feature type="signal peptide" evidence="2">
    <location>
        <begin position="1"/>
        <end position="22"/>
    </location>
</feature>
<evidence type="ECO:0000256" key="1">
    <source>
        <dbReference type="SAM" id="MobiDB-lite"/>
    </source>
</evidence>
<dbReference type="EMBL" id="MAYW01000013">
    <property type="protein sequence ID" value="ODS34080.1"/>
    <property type="molecule type" value="Genomic_DNA"/>
</dbReference>
<evidence type="ECO:0000313" key="3">
    <source>
        <dbReference type="EMBL" id="ODS34080.1"/>
    </source>
</evidence>
<reference evidence="3 4" key="1">
    <citation type="submission" date="2016-07" db="EMBL/GenBank/DDBJ databases">
        <title>Draft genome of Scalindua rubra, obtained from a brine-seawater interface in the Red Sea, sheds light on salt adaptation in anammox bacteria.</title>
        <authorList>
            <person name="Speth D.R."/>
            <person name="Lagkouvardos I."/>
            <person name="Wang Y."/>
            <person name="Qian P.-Y."/>
            <person name="Dutilh B.E."/>
            <person name="Jetten M.S."/>
        </authorList>
    </citation>
    <scope>NUCLEOTIDE SEQUENCE [LARGE SCALE GENOMIC DNA]</scope>
    <source>
        <strain evidence="3">BSI-1</strain>
    </source>
</reference>
<evidence type="ECO:0008006" key="5">
    <source>
        <dbReference type="Google" id="ProtNLM"/>
    </source>
</evidence>
<name>A0A1E3XES0_9BACT</name>
<feature type="chain" id="PRO_5009140106" description="Flagellar assembly protein T N-terminal domain-containing protein" evidence="2">
    <location>
        <begin position="23"/>
        <end position="480"/>
    </location>
</feature>
<protein>
    <recommendedName>
        <fullName evidence="5">Flagellar assembly protein T N-terminal domain-containing protein</fullName>
    </recommendedName>
</protein>
<comment type="caution">
    <text evidence="3">The sequence shown here is derived from an EMBL/GenBank/DDBJ whole genome shotgun (WGS) entry which is preliminary data.</text>
</comment>
<organism evidence="3 4">
    <name type="scientific">Candidatus Scalindua rubra</name>
    <dbReference type="NCBI Taxonomy" id="1872076"/>
    <lineage>
        <taxon>Bacteria</taxon>
        <taxon>Pseudomonadati</taxon>
        <taxon>Planctomycetota</taxon>
        <taxon>Candidatus Brocadiia</taxon>
        <taxon>Candidatus Brocadiales</taxon>
        <taxon>Candidatus Scalinduaceae</taxon>
        <taxon>Candidatus Scalindua</taxon>
    </lineage>
</organism>
<dbReference type="InterPro" id="IPR038180">
    <property type="entry name" value="FlgT_N_sf"/>
</dbReference>
<keyword evidence="2" id="KW-0732">Signal</keyword>
<evidence type="ECO:0000256" key="2">
    <source>
        <dbReference type="SAM" id="SignalP"/>
    </source>
</evidence>
<sequence>MSKNKIKLLLFLIFCFSSLTCSEGKDQTTTSNTSEPAPGKSTLKSNKTISCKEHEDTVVGVGAIINGNIGRARDEAMRDAYRRALEKFLGVHVQSESVMEMFVLIKDIIRTKTHGFVKSWDNVSEAETDTLYCVEIRPEVESRDITPDDLDAIRLMIELMNNPRIYVSINEFVNDEPSKTNIAAHTIESVLGGSGNNILYHVVDSIENADIAISGESRITSSSLPDPYKESGLVSCYSTLGVYAKILDIDRKFTLPDESLTEVHVPQKCNQVTRSCAERLAPKLTTKLLLQLEPTIRIVVHKLDSDSYSTFAGKIRNMRNVKKVSPRRYKDQTGVYDVLTSGTLEDLIVRLLALREPKLKLITASSSQIELEIQKHKPPSISYSGLVINARGFDIIPSVKIDIISRNGDIILHNIHPVYRTISKKTGLKSPVEQFIKDIGPNPLVIDAVKTSGSNIIIKSKDASKAIIQAAKSGLVVLIE</sequence>
<feature type="region of interest" description="Disordered" evidence="1">
    <location>
        <begin position="23"/>
        <end position="46"/>
    </location>
</feature>
<dbReference type="Gene3D" id="3.30.1660.40">
    <property type="entry name" value="FlgT, N-terminal domain"/>
    <property type="match status" value="1"/>
</dbReference>
<evidence type="ECO:0000313" key="4">
    <source>
        <dbReference type="Proteomes" id="UP000094056"/>
    </source>
</evidence>
<gene>
    <name evidence="3" type="ORF">SCARUB_00753</name>
</gene>